<keyword evidence="2" id="KW-1133">Transmembrane helix</keyword>
<evidence type="ECO:0000259" key="3">
    <source>
        <dbReference type="PROSITE" id="PS51462"/>
    </source>
</evidence>
<accession>A0A7S4B2J2</accession>
<evidence type="ECO:0000313" key="4">
    <source>
        <dbReference type="EMBL" id="CAE0751759.1"/>
    </source>
</evidence>
<evidence type="ECO:0000256" key="2">
    <source>
        <dbReference type="SAM" id="Phobius"/>
    </source>
</evidence>
<dbReference type="SUPFAM" id="SSF55811">
    <property type="entry name" value="Nudix"/>
    <property type="match status" value="1"/>
</dbReference>
<dbReference type="PANTHER" id="PTHR43736:SF1">
    <property type="entry name" value="DIHYDRONEOPTERIN TRIPHOSPHATE DIPHOSPHATASE"/>
    <property type="match status" value="1"/>
</dbReference>
<dbReference type="AlphaFoldDB" id="A0A7S4B2J2"/>
<feature type="transmembrane region" description="Helical" evidence="2">
    <location>
        <begin position="6"/>
        <end position="23"/>
    </location>
</feature>
<dbReference type="Gene3D" id="3.90.79.10">
    <property type="entry name" value="Nucleoside Triphosphate Pyrophosphohydrolase"/>
    <property type="match status" value="1"/>
</dbReference>
<dbReference type="InterPro" id="IPR000086">
    <property type="entry name" value="NUDIX_hydrolase_dom"/>
</dbReference>
<evidence type="ECO:0000256" key="1">
    <source>
        <dbReference type="ARBA" id="ARBA00022801"/>
    </source>
</evidence>
<keyword evidence="2" id="KW-0472">Membrane</keyword>
<dbReference type="Pfam" id="PF00293">
    <property type="entry name" value="NUDIX"/>
    <property type="match status" value="1"/>
</dbReference>
<dbReference type="GO" id="GO:0016787">
    <property type="term" value="F:hydrolase activity"/>
    <property type="evidence" value="ECO:0007669"/>
    <property type="project" value="UniProtKB-KW"/>
</dbReference>
<dbReference type="EMBL" id="HBIZ01007577">
    <property type="protein sequence ID" value="CAE0751759.1"/>
    <property type="molecule type" value="Transcribed_RNA"/>
</dbReference>
<dbReference type="InterPro" id="IPR020084">
    <property type="entry name" value="NUDIX_hydrolase_CS"/>
</dbReference>
<proteinExistence type="predicted"/>
<dbReference type="PROSITE" id="PS00893">
    <property type="entry name" value="NUDIX_BOX"/>
    <property type="match status" value="1"/>
</dbReference>
<dbReference type="CDD" id="cd18873">
    <property type="entry name" value="NUDIX_NadM_like"/>
    <property type="match status" value="1"/>
</dbReference>
<sequence>MNYISAAFPVCAVYSVILTFLYFRSPGLNPLCQRDFIQAGAAGSCLCGEGQFCLCTPSIAVDAIIEMCDSNDKVLRVAFVMRRDGRGLAIVGGFLKVGESAEAGIRREVLEETGLTLRSLRQWCLFSSPERDSRRHTASLVFIAQVAADEAMAAGDDAKDIRQVPIEELLAHPQKFAFDHGVIVEAYVQRFLRADSHSKRRIPRVDGDVMLHSQVYAACPNAIK</sequence>
<gene>
    <name evidence="4" type="ORF">PCAR00345_LOCUS4344</name>
</gene>
<feature type="domain" description="Nudix hydrolase" evidence="3">
    <location>
        <begin position="57"/>
        <end position="186"/>
    </location>
</feature>
<protein>
    <recommendedName>
        <fullName evidence="3">Nudix hydrolase domain-containing protein</fullName>
    </recommendedName>
</protein>
<keyword evidence="1" id="KW-0378">Hydrolase</keyword>
<dbReference type="PANTHER" id="PTHR43736">
    <property type="entry name" value="ADP-RIBOSE PYROPHOSPHATASE"/>
    <property type="match status" value="1"/>
</dbReference>
<dbReference type="InterPro" id="IPR015797">
    <property type="entry name" value="NUDIX_hydrolase-like_dom_sf"/>
</dbReference>
<reference evidence="4" key="1">
    <citation type="submission" date="2021-01" db="EMBL/GenBank/DDBJ databases">
        <authorList>
            <person name="Corre E."/>
            <person name="Pelletier E."/>
            <person name="Niang G."/>
            <person name="Scheremetjew M."/>
            <person name="Finn R."/>
            <person name="Kale V."/>
            <person name="Holt S."/>
            <person name="Cochrane G."/>
            <person name="Meng A."/>
            <person name="Brown T."/>
            <person name="Cohen L."/>
        </authorList>
    </citation>
    <scope>NUCLEOTIDE SEQUENCE</scope>
    <source>
        <strain evidence="4">CCMP645</strain>
    </source>
</reference>
<name>A0A7S4B2J2_CHRCT</name>
<keyword evidence="2" id="KW-0812">Transmembrane</keyword>
<dbReference type="PROSITE" id="PS51462">
    <property type="entry name" value="NUDIX"/>
    <property type="match status" value="1"/>
</dbReference>
<organism evidence="4">
    <name type="scientific">Chrysotila carterae</name>
    <name type="common">Marine alga</name>
    <name type="synonym">Syracosphaera carterae</name>
    <dbReference type="NCBI Taxonomy" id="13221"/>
    <lineage>
        <taxon>Eukaryota</taxon>
        <taxon>Haptista</taxon>
        <taxon>Haptophyta</taxon>
        <taxon>Prymnesiophyceae</taxon>
        <taxon>Isochrysidales</taxon>
        <taxon>Isochrysidaceae</taxon>
        <taxon>Chrysotila</taxon>
    </lineage>
</organism>